<dbReference type="AlphaFoldDB" id="A0A409WD40"/>
<sequence>MSSDNGLESTDDTNGAPGESQASQAIDSDINEDEIDAKLQEAMQQCAPLMSKFRLEPVDSGKKRKRSKAANTTNTNTTVPSSERTTRAGTRNQRQKQQAEVVPDGNEIEQDSLPSKKKRKLFQRSKVPWADDDDDVENAENAEDEVDVLEKKRKGKGKAKPLDSDDDDKDVEVTAYIYVERPISQPPPRHAASSSTRKPTDEEKYIARGLITFTLHDDYVRFLSLLALQLPCSVRYIQAEKIMWRFQTPANSKYLPLSGEMGYASLIKQLRPRKPQQRILLLAMPPPTKPAVEEPHWPTVDEDLFPTSKFQKPEFDYSALDEPSTNEHVSQQKMTFDKTISAYVNELVERYPVNNYPQYPNMRVYHDVKMNTFFELNDVRLKLWASHMARQTATVDQPPVSHFFDFKMRLKSAPAPPALITTPVQPTPVPVITTTPAPPSDGGTASLVQIMILNMLQQQQQQFQRASLPITPDPTPSQVPASSVPASLVVPTVGAGVRSQPQSPAKLQLPDVSLSAFCDHYGISTRDQERLERLEFQPGDKLDSLDEADWKNFAGFTSLSWQRILEKTRQFLRDVQMGVWV</sequence>
<evidence type="ECO:0000256" key="1">
    <source>
        <dbReference type="SAM" id="MobiDB-lite"/>
    </source>
</evidence>
<dbReference type="OrthoDB" id="3069791at2759"/>
<name>A0A409WD40_9AGAR</name>
<feature type="compositionally biased region" description="Acidic residues" evidence="1">
    <location>
        <begin position="130"/>
        <end position="147"/>
    </location>
</feature>
<reference evidence="2 3" key="1">
    <citation type="journal article" date="2018" name="Evol. Lett.">
        <title>Horizontal gene cluster transfer increased hallucinogenic mushroom diversity.</title>
        <authorList>
            <person name="Reynolds H.T."/>
            <person name="Vijayakumar V."/>
            <person name="Gluck-Thaler E."/>
            <person name="Korotkin H.B."/>
            <person name="Matheny P.B."/>
            <person name="Slot J.C."/>
        </authorList>
    </citation>
    <scope>NUCLEOTIDE SEQUENCE [LARGE SCALE GENOMIC DNA]</scope>
    <source>
        <strain evidence="2 3">2629</strain>
    </source>
</reference>
<proteinExistence type="predicted"/>
<keyword evidence="3" id="KW-1185">Reference proteome</keyword>
<comment type="caution">
    <text evidence="2">The sequence shown here is derived from an EMBL/GenBank/DDBJ whole genome shotgun (WGS) entry which is preliminary data.</text>
</comment>
<feature type="region of interest" description="Disordered" evidence="1">
    <location>
        <begin position="1"/>
        <end position="167"/>
    </location>
</feature>
<evidence type="ECO:0000313" key="3">
    <source>
        <dbReference type="Proteomes" id="UP000284842"/>
    </source>
</evidence>
<feature type="compositionally biased region" description="Polar residues" evidence="1">
    <location>
        <begin position="79"/>
        <end position="98"/>
    </location>
</feature>
<evidence type="ECO:0000313" key="2">
    <source>
        <dbReference type="EMBL" id="PPQ76455.1"/>
    </source>
</evidence>
<accession>A0A409WD40</accession>
<protein>
    <submittedName>
        <fullName evidence="2">Uncharacterized protein</fullName>
    </submittedName>
</protein>
<dbReference type="InParanoid" id="A0A409WD40"/>
<dbReference type="EMBL" id="NHTK01005570">
    <property type="protein sequence ID" value="PPQ76455.1"/>
    <property type="molecule type" value="Genomic_DNA"/>
</dbReference>
<gene>
    <name evidence="2" type="ORF">CVT24_013349</name>
</gene>
<feature type="region of interest" description="Disordered" evidence="1">
    <location>
        <begin position="179"/>
        <end position="201"/>
    </location>
</feature>
<organism evidence="2 3">
    <name type="scientific">Panaeolus cyanescens</name>
    <dbReference type="NCBI Taxonomy" id="181874"/>
    <lineage>
        <taxon>Eukaryota</taxon>
        <taxon>Fungi</taxon>
        <taxon>Dikarya</taxon>
        <taxon>Basidiomycota</taxon>
        <taxon>Agaricomycotina</taxon>
        <taxon>Agaricomycetes</taxon>
        <taxon>Agaricomycetidae</taxon>
        <taxon>Agaricales</taxon>
        <taxon>Agaricineae</taxon>
        <taxon>Galeropsidaceae</taxon>
        <taxon>Panaeolus</taxon>
    </lineage>
</organism>
<dbReference type="Proteomes" id="UP000284842">
    <property type="component" value="Unassembled WGS sequence"/>
</dbReference>